<reference evidence="1 2" key="1">
    <citation type="submission" date="2023-07" db="EMBL/GenBank/DDBJ databases">
        <title>Functional and genomic diversity of the sorghum phyllosphere microbiome.</title>
        <authorList>
            <person name="Shade A."/>
        </authorList>
    </citation>
    <scope>NUCLEOTIDE SEQUENCE [LARGE SCALE GENOMIC DNA]</scope>
    <source>
        <strain evidence="1 2">SORGH_AS_0887</strain>
    </source>
</reference>
<sequence length="553" mass="66133">MNTVIDKDYLKFKTYLNDWISEKYEQKNHKGKLVTVFCSYGDSHKRCQVWNTSDLDIHLVKKRLDNFLLKLIENYRKLPEFIKFDFVYNIEQIQWADLKEEIAHQKHNNHYRKGISFDERFSICFLEQEIYAKAIIKGTVYNEPNFIDEKNLQDAIKSKYPKLDRKYDVCKIKKVYIFDTMGIFYENGEFLDLISTGCGNGVRHIKKDKKKVVKELVLKNAEFLYQQILSDGRFVYGYFPAYNREIKSYNTVRHCTALYALLETLEIESNQKYLEKIKISIDYAIKSFYKDVDGKAFMIDGDELNQEIKLGSIAAAIFMLAKYQEITGDKKYQQYSEKLANGILYMLNNKGETVHVLNYPELTVKEKFRIVYYDGEAALGLLRLYALNQDLKLLETVKLMFKNFIEKQYDQYHDHWLSYCTNELTIYCPEEQYFRFGLDNYLNHMEFIRNRKTAYATLLEMMMAAYKMVTRIKQKDLIDLYKQSKFEELKKLIELRVDFQHETGFFYPEIAMYMANPKKILNSFYVRHDRFRTRIDDQEHNLSGYVAYLNFYE</sequence>
<keyword evidence="2" id="KW-1185">Reference proteome</keyword>
<dbReference type="Proteomes" id="UP001233360">
    <property type="component" value="Unassembled WGS sequence"/>
</dbReference>
<proteinExistence type="predicted"/>
<organism evidence="1 2">
    <name type="scientific">Acinetobacter baylyi</name>
    <dbReference type="NCBI Taxonomy" id="202950"/>
    <lineage>
        <taxon>Bacteria</taxon>
        <taxon>Pseudomonadati</taxon>
        <taxon>Pseudomonadota</taxon>
        <taxon>Gammaproteobacteria</taxon>
        <taxon>Moraxellales</taxon>
        <taxon>Moraxellaceae</taxon>
        <taxon>Acinetobacter</taxon>
    </lineage>
</organism>
<name>A0ABU0UZL4_ACIBI</name>
<dbReference type="RefSeq" id="WP_307004510.1">
    <property type="nucleotide sequence ID" value="NZ_JAUTBK010000002.1"/>
</dbReference>
<evidence type="ECO:0000313" key="2">
    <source>
        <dbReference type="Proteomes" id="UP001233360"/>
    </source>
</evidence>
<evidence type="ECO:0008006" key="3">
    <source>
        <dbReference type="Google" id="ProtNLM"/>
    </source>
</evidence>
<dbReference type="InterPro" id="IPR008928">
    <property type="entry name" value="6-hairpin_glycosidase_sf"/>
</dbReference>
<comment type="caution">
    <text evidence="1">The sequence shown here is derived from an EMBL/GenBank/DDBJ whole genome shotgun (WGS) entry which is preliminary data.</text>
</comment>
<gene>
    <name evidence="1" type="ORF">QE380_002907</name>
</gene>
<dbReference type="SUPFAM" id="SSF48208">
    <property type="entry name" value="Six-hairpin glycosidases"/>
    <property type="match status" value="1"/>
</dbReference>
<dbReference type="InterPro" id="IPR012341">
    <property type="entry name" value="6hp_glycosidase-like_sf"/>
</dbReference>
<evidence type="ECO:0000313" key="1">
    <source>
        <dbReference type="EMBL" id="MDQ1209984.1"/>
    </source>
</evidence>
<dbReference type="EMBL" id="JAUTBK010000002">
    <property type="protein sequence ID" value="MDQ1209984.1"/>
    <property type="molecule type" value="Genomic_DNA"/>
</dbReference>
<protein>
    <recommendedName>
        <fullName evidence="3">Poly alpha-glucosyltransferase</fullName>
    </recommendedName>
</protein>
<accession>A0ABU0UZL4</accession>
<dbReference type="Gene3D" id="1.50.10.10">
    <property type="match status" value="1"/>
</dbReference>